<feature type="region of interest" description="Disordered" evidence="1">
    <location>
        <begin position="54"/>
        <end position="79"/>
    </location>
</feature>
<dbReference type="EMBL" id="JAKWJU010000002">
    <property type="protein sequence ID" value="MCH6160012.1"/>
    <property type="molecule type" value="Genomic_DNA"/>
</dbReference>
<dbReference type="Proteomes" id="UP001166784">
    <property type="component" value="Unassembled WGS sequence"/>
</dbReference>
<evidence type="ECO:0000313" key="3">
    <source>
        <dbReference type="Proteomes" id="UP001166784"/>
    </source>
</evidence>
<evidence type="ECO:0000313" key="2">
    <source>
        <dbReference type="EMBL" id="MCH6160012.1"/>
    </source>
</evidence>
<accession>A0ABS9SUP7</accession>
<keyword evidence="3" id="KW-1185">Reference proteome</keyword>
<name>A0ABS9SUP7_9ACTN</name>
<evidence type="ECO:0008006" key="4">
    <source>
        <dbReference type="Google" id="ProtNLM"/>
    </source>
</evidence>
<dbReference type="RefSeq" id="WP_241058022.1">
    <property type="nucleotide sequence ID" value="NZ_JAKWJU010000002.1"/>
</dbReference>
<reference evidence="2" key="2">
    <citation type="journal article" date="2023" name="Int. J. Syst. Evol. Microbiol.">
        <title>Streptomyces marispadix sp. nov., isolated from marine beach sediment of the Northern Coast of Portugal.</title>
        <authorList>
            <person name="dos Santos J.D.N."/>
            <person name="Vitorino I.R."/>
            <person name="Kallscheuer N."/>
            <person name="Srivastava A."/>
            <person name="Krautwurst S."/>
            <person name="Marz M."/>
            <person name="Jogler C."/>
            <person name="Lobo Da Cunha A."/>
            <person name="Catita J."/>
            <person name="Goncalves H."/>
            <person name="Gonzalez I."/>
            <person name="Reyes F."/>
            <person name="Lage O.M."/>
        </authorList>
    </citation>
    <scope>NUCLEOTIDE SEQUENCE</scope>
    <source>
        <strain evidence="2">M600PL45_2</strain>
    </source>
</reference>
<organism evidence="2 3">
    <name type="scientific">Streptomyces marispadix</name>
    <dbReference type="NCBI Taxonomy" id="2922868"/>
    <lineage>
        <taxon>Bacteria</taxon>
        <taxon>Bacillati</taxon>
        <taxon>Actinomycetota</taxon>
        <taxon>Actinomycetes</taxon>
        <taxon>Kitasatosporales</taxon>
        <taxon>Streptomycetaceae</taxon>
        <taxon>Streptomyces</taxon>
    </lineage>
</organism>
<reference evidence="2" key="1">
    <citation type="submission" date="2022-03" db="EMBL/GenBank/DDBJ databases">
        <authorList>
            <person name="Santos J.D.N."/>
            <person name="Kallscheuer N."/>
            <person name="Jogler C."/>
            <person name="Lage O.M."/>
        </authorList>
    </citation>
    <scope>NUCLEOTIDE SEQUENCE</scope>
    <source>
        <strain evidence="2">M600PL45_2</strain>
    </source>
</reference>
<comment type="caution">
    <text evidence="2">The sequence shown here is derived from an EMBL/GenBank/DDBJ whole genome shotgun (WGS) entry which is preliminary data.</text>
</comment>
<protein>
    <recommendedName>
        <fullName evidence="4">SPOR domain-containing protein</fullName>
    </recommendedName>
</protein>
<gene>
    <name evidence="2" type="ORF">MMA15_06135</name>
</gene>
<proteinExistence type="predicted"/>
<sequence>MALFKRTGSGKPGEWYYCVKHGKVEEGPECPAKNRLGPYATQAEAARAIETVHKRNEAWDNDPRWGDAPRRDGGQDEDA</sequence>
<evidence type="ECO:0000256" key="1">
    <source>
        <dbReference type="SAM" id="MobiDB-lite"/>
    </source>
</evidence>